<reference evidence="3" key="1">
    <citation type="journal article" date="2019" name="Int. J. Syst. Evol. Microbiol.">
        <title>The Global Catalogue of Microorganisms (GCM) 10K type strain sequencing project: providing services to taxonomists for standard genome sequencing and annotation.</title>
        <authorList>
            <consortium name="The Broad Institute Genomics Platform"/>
            <consortium name="The Broad Institute Genome Sequencing Center for Infectious Disease"/>
            <person name="Wu L."/>
            <person name="Ma J."/>
        </authorList>
    </citation>
    <scope>NUCLEOTIDE SEQUENCE [LARGE SCALE GENOMIC DNA]</scope>
    <source>
        <strain evidence="3">KCTC 62195</strain>
    </source>
</reference>
<organism evidence="2 3">
    <name type="scientific">Azotobacter bryophylli</name>
    <dbReference type="NCBI Taxonomy" id="1986537"/>
    <lineage>
        <taxon>Bacteria</taxon>
        <taxon>Pseudomonadati</taxon>
        <taxon>Pseudomonadota</taxon>
        <taxon>Gammaproteobacteria</taxon>
        <taxon>Pseudomonadales</taxon>
        <taxon>Pseudomonadaceae</taxon>
        <taxon>Azotobacter</taxon>
    </lineage>
</organism>
<keyword evidence="1" id="KW-1133">Transmembrane helix</keyword>
<sequence>MKGSNGNESMALRLGRGLGRMAAPVVAMEVRFWGLLAKVGAPLPLLNLLKRIARLAAVAAIAMASVQYLFPVLVFLFALYAVCALSSSSNEVKKSSQPNGNARIYMSAGFEEEGWRDGVWGYGYYDKDGVKW</sequence>
<keyword evidence="1" id="KW-0812">Transmembrane</keyword>
<accession>A0ABV7AW50</accession>
<evidence type="ECO:0000256" key="1">
    <source>
        <dbReference type="SAM" id="Phobius"/>
    </source>
</evidence>
<keyword evidence="3" id="KW-1185">Reference proteome</keyword>
<dbReference type="Proteomes" id="UP001595457">
    <property type="component" value="Unassembled WGS sequence"/>
</dbReference>
<evidence type="ECO:0000313" key="2">
    <source>
        <dbReference type="EMBL" id="MFC2973804.1"/>
    </source>
</evidence>
<dbReference type="EMBL" id="JBHRSJ010000034">
    <property type="protein sequence ID" value="MFC2973804.1"/>
    <property type="molecule type" value="Genomic_DNA"/>
</dbReference>
<comment type="caution">
    <text evidence="2">The sequence shown here is derived from an EMBL/GenBank/DDBJ whole genome shotgun (WGS) entry which is preliminary data.</text>
</comment>
<proteinExistence type="predicted"/>
<protein>
    <submittedName>
        <fullName evidence="2">DUF3742 family protein</fullName>
    </submittedName>
</protein>
<name>A0ABV7AW50_9GAMM</name>
<keyword evidence="1" id="KW-0472">Membrane</keyword>
<dbReference type="Pfam" id="PF12553">
    <property type="entry name" value="DUF3742"/>
    <property type="match status" value="1"/>
</dbReference>
<evidence type="ECO:0000313" key="3">
    <source>
        <dbReference type="Proteomes" id="UP001595457"/>
    </source>
</evidence>
<feature type="transmembrane region" description="Helical" evidence="1">
    <location>
        <begin position="52"/>
        <end position="85"/>
    </location>
</feature>
<dbReference type="RefSeq" id="WP_377815686.1">
    <property type="nucleotide sequence ID" value="NZ_JBHRSJ010000034.1"/>
</dbReference>
<dbReference type="InterPro" id="IPR022213">
    <property type="entry name" value="DUF3742"/>
</dbReference>
<gene>
    <name evidence="2" type="ORF">ACFOJE_16500</name>
</gene>